<dbReference type="GO" id="GO:0005634">
    <property type="term" value="C:nucleus"/>
    <property type="evidence" value="ECO:0007669"/>
    <property type="project" value="UniProtKB-SubCell"/>
</dbReference>
<feature type="region of interest" description="Disordered" evidence="6">
    <location>
        <begin position="336"/>
        <end position="362"/>
    </location>
</feature>
<evidence type="ECO:0000256" key="2">
    <source>
        <dbReference type="ARBA" id="ARBA00022468"/>
    </source>
</evidence>
<sequence length="1094" mass="119029">MEAVLVSFLDRQLKVNSTEDAREIVQKISSTPLVEALELRGNTVGLEGGTAIASALETHPELKRALWSDMFTGKLKTEIPPILKTLCRAMMVANVQLVELDLSDNAFGPIGAEGIQEFLRSPSAFSLEHLKLNNCGLGAGGETIAQCLIDCHRSAREEGREFRLKTFVAGRNRLENPRAIALANAFETLKSLEEIEMYQDGINPDGIIALSAGILKNPNLRILNLSDNTFTSKGAKTFAKTLQHLSKLEVINFSDCLCRDSGSKAIIQHLSSVTHPNLREINLDGCEISADGAEALIGLMRERLPSVRLTLSTNAFGSRFEDLEAIAATHGRIEFGDIDDDEGTADEMEEDEGDEIGAGDGVSEEEILPELTEGKLVSFLDRQLKVNSVEDAREIVQKIRNTSLIEALEMRGNTVGLDGGTAIASALETHPELKRALWSDMFTGKLKTEIPPILKTLCRAMMVANVQLVELDLSDNAFGPIGAEGIQEFLRSPSAFSLEHLKLNNCGLGAGGETIAQCLIDCHRSAREEGREFRLKTFVAGRNRLENPRAIALANAFETLKSLEEIEMYQDGINPDGIIALSAGILKNPNLRILNLSDNTFTSKGAKAFAKTLQHLSKLEVINFSDCLCRDFGSKAIIQHLSSVTHPNLREINLDGCEISADGAEALIGLMRERLPSVRLTLSTNAFGSRFEDLEAIGATHGKIEFGDIDDDEGSADEMEEDEGGEMGDGDGVSEEEILPEPSEGKLVSFLDRQLKVNSADDAREIVQKIRNTPLIEALELRGNTVGLKGGTAIASALETHPELKRALWSDMFTGKLKTEIPPILKTLCRAMMVANVQLVELDLSDNAFGPIGAEGIQEFLRSPSAFSLEHLKLNNCGLGAGGETIAQCLIDCHRSAREEGREFRLKTFVAGRNRLENPRAIALANAFETLKSLEEIEMYQDGINPDGIIALSAGILKNPNLRILNLSDNTFTSKGAKAFAKTLQHLNKLEVINFSDCLCRDSGSKAIIQHLSSVTHPNLREINLDGCEISADGAEALIGLMRERLPSVCLTLSTNAFGSRFEDLEAIGATHGKIEFGDIDDDEGTGDEEEYDG</sequence>
<organism evidence="7 8">
    <name type="scientific">Steinernema hermaphroditum</name>
    <dbReference type="NCBI Taxonomy" id="289476"/>
    <lineage>
        <taxon>Eukaryota</taxon>
        <taxon>Metazoa</taxon>
        <taxon>Ecdysozoa</taxon>
        <taxon>Nematoda</taxon>
        <taxon>Chromadorea</taxon>
        <taxon>Rhabditida</taxon>
        <taxon>Tylenchina</taxon>
        <taxon>Panagrolaimomorpha</taxon>
        <taxon>Strongyloidoidea</taxon>
        <taxon>Steinernematidae</taxon>
        <taxon>Steinernema</taxon>
    </lineage>
</organism>
<keyword evidence="4" id="KW-0677">Repeat</keyword>
<feature type="compositionally biased region" description="Acidic residues" evidence="6">
    <location>
        <begin position="707"/>
        <end position="737"/>
    </location>
</feature>
<reference evidence="7" key="1">
    <citation type="submission" date="2023-06" db="EMBL/GenBank/DDBJ databases">
        <title>Genomic analysis of the entomopathogenic nematode Steinernema hermaphroditum.</title>
        <authorList>
            <person name="Schwarz E.M."/>
            <person name="Heppert J.K."/>
            <person name="Baniya A."/>
            <person name="Schwartz H.T."/>
            <person name="Tan C.-H."/>
            <person name="Antoshechkin I."/>
            <person name="Sternberg P.W."/>
            <person name="Goodrich-Blair H."/>
            <person name="Dillman A.R."/>
        </authorList>
    </citation>
    <scope>NUCLEOTIDE SEQUENCE</scope>
    <source>
        <strain evidence="7">PS9179</strain>
        <tissue evidence="7">Whole animal</tissue>
    </source>
</reference>
<evidence type="ECO:0008006" key="9">
    <source>
        <dbReference type="Google" id="ProtNLM"/>
    </source>
</evidence>
<evidence type="ECO:0000313" key="8">
    <source>
        <dbReference type="Proteomes" id="UP001175271"/>
    </source>
</evidence>
<comment type="subcellular location">
    <subcellularLocation>
        <location evidence="1">Nucleus</location>
    </subcellularLocation>
</comment>
<accession>A0AA39M2M5</accession>
<dbReference type="Proteomes" id="UP001175271">
    <property type="component" value="Unassembled WGS sequence"/>
</dbReference>
<dbReference type="GO" id="GO:0031267">
    <property type="term" value="F:small GTPase binding"/>
    <property type="evidence" value="ECO:0007669"/>
    <property type="project" value="TreeGrafter"/>
</dbReference>
<dbReference type="GO" id="GO:0005096">
    <property type="term" value="F:GTPase activator activity"/>
    <property type="evidence" value="ECO:0007669"/>
    <property type="project" value="UniProtKB-KW"/>
</dbReference>
<dbReference type="CDD" id="cd00116">
    <property type="entry name" value="LRR_RI"/>
    <property type="match status" value="3"/>
</dbReference>
<dbReference type="SUPFAM" id="SSF52047">
    <property type="entry name" value="RNI-like"/>
    <property type="match status" value="3"/>
</dbReference>
<dbReference type="GO" id="GO:0048471">
    <property type="term" value="C:perinuclear region of cytoplasm"/>
    <property type="evidence" value="ECO:0007669"/>
    <property type="project" value="TreeGrafter"/>
</dbReference>
<dbReference type="Pfam" id="PF13516">
    <property type="entry name" value="LRR_6"/>
    <property type="match status" value="10"/>
</dbReference>
<gene>
    <name evidence="7" type="ORF">QR680_013515</name>
</gene>
<dbReference type="SMART" id="SM00368">
    <property type="entry name" value="LRR_RI"/>
    <property type="match status" value="21"/>
</dbReference>
<comment type="caution">
    <text evidence="7">The sequence shown here is derived from an EMBL/GenBank/DDBJ whole genome shotgun (WGS) entry which is preliminary data.</text>
</comment>
<protein>
    <recommendedName>
        <fullName evidence="9">Ran-GTPase activating protein 1 C-terminal domain-containing protein</fullName>
    </recommendedName>
</protein>
<dbReference type="AlphaFoldDB" id="A0AA39M2M5"/>
<dbReference type="Gene3D" id="3.80.10.10">
    <property type="entry name" value="Ribonuclease Inhibitor"/>
    <property type="match status" value="3"/>
</dbReference>
<evidence type="ECO:0000256" key="5">
    <source>
        <dbReference type="ARBA" id="ARBA00023242"/>
    </source>
</evidence>
<name>A0AA39M2M5_9BILA</name>
<dbReference type="GO" id="GO:0005829">
    <property type="term" value="C:cytosol"/>
    <property type="evidence" value="ECO:0007669"/>
    <property type="project" value="TreeGrafter"/>
</dbReference>
<feature type="region of interest" description="Disordered" evidence="6">
    <location>
        <begin position="705"/>
        <end position="737"/>
    </location>
</feature>
<dbReference type="EMBL" id="JAUCMV010000002">
    <property type="protein sequence ID" value="KAK0418355.1"/>
    <property type="molecule type" value="Genomic_DNA"/>
</dbReference>
<evidence type="ECO:0000256" key="1">
    <source>
        <dbReference type="ARBA" id="ARBA00004123"/>
    </source>
</evidence>
<evidence type="ECO:0000313" key="7">
    <source>
        <dbReference type="EMBL" id="KAK0418355.1"/>
    </source>
</evidence>
<keyword evidence="3" id="KW-0433">Leucine-rich repeat</keyword>
<evidence type="ECO:0000256" key="6">
    <source>
        <dbReference type="SAM" id="MobiDB-lite"/>
    </source>
</evidence>
<evidence type="ECO:0000256" key="4">
    <source>
        <dbReference type="ARBA" id="ARBA00022737"/>
    </source>
</evidence>
<keyword evidence="8" id="KW-1185">Reference proteome</keyword>
<dbReference type="InterPro" id="IPR027038">
    <property type="entry name" value="RanGap"/>
</dbReference>
<dbReference type="InterPro" id="IPR001611">
    <property type="entry name" value="Leu-rich_rpt"/>
</dbReference>
<keyword evidence="2" id="KW-0343">GTPase activation</keyword>
<evidence type="ECO:0000256" key="3">
    <source>
        <dbReference type="ARBA" id="ARBA00022614"/>
    </source>
</evidence>
<dbReference type="PANTHER" id="PTHR24113:SF12">
    <property type="entry name" value="RAN GTPASE-ACTIVATING PROTEIN 1"/>
    <property type="match status" value="1"/>
</dbReference>
<proteinExistence type="predicted"/>
<dbReference type="GO" id="GO:0006913">
    <property type="term" value="P:nucleocytoplasmic transport"/>
    <property type="evidence" value="ECO:0007669"/>
    <property type="project" value="TreeGrafter"/>
</dbReference>
<dbReference type="InterPro" id="IPR032675">
    <property type="entry name" value="LRR_dom_sf"/>
</dbReference>
<dbReference type="FunFam" id="3.80.10.10:FF:000142">
    <property type="entry name" value="Ran GTPase activating protein 1"/>
    <property type="match status" value="3"/>
</dbReference>
<dbReference type="PANTHER" id="PTHR24113">
    <property type="entry name" value="RAN GTPASE-ACTIVATING PROTEIN 1"/>
    <property type="match status" value="1"/>
</dbReference>
<keyword evidence="5" id="KW-0539">Nucleus</keyword>